<evidence type="ECO:0000313" key="2">
    <source>
        <dbReference type="Proteomes" id="UP000321353"/>
    </source>
</evidence>
<sequence length="115" mass="13051">MIVSDSYIANAFIGFHYGRIYQLGDGTTWKIVDVRCRLGSQIKPKATVRKRRNDYVLKVSAIGLAVEVVPVETPYFDDPIEQLPESPADFQQWLANAIQTEVAMLKRARAKRSHD</sequence>
<protein>
    <submittedName>
        <fullName evidence="1">Uncharacterized protein</fullName>
    </submittedName>
</protein>
<organism evidence="1 2">
    <name type="scientific">Stieleria maiorica</name>
    <dbReference type="NCBI Taxonomy" id="2795974"/>
    <lineage>
        <taxon>Bacteria</taxon>
        <taxon>Pseudomonadati</taxon>
        <taxon>Planctomycetota</taxon>
        <taxon>Planctomycetia</taxon>
        <taxon>Pirellulales</taxon>
        <taxon>Pirellulaceae</taxon>
        <taxon>Stieleria</taxon>
    </lineage>
</organism>
<dbReference type="EMBL" id="CP036264">
    <property type="protein sequence ID" value="QEF97744.1"/>
    <property type="molecule type" value="Genomic_DNA"/>
</dbReference>
<accession>A0A5B9MDR7</accession>
<proteinExistence type="predicted"/>
<name>A0A5B9MDR7_9BACT</name>
<dbReference type="KEGG" id="smam:Mal15_17880"/>
<gene>
    <name evidence="1" type="ORF">Mal15_17880</name>
</gene>
<keyword evidence="2" id="KW-1185">Reference proteome</keyword>
<dbReference type="AlphaFoldDB" id="A0A5B9MDR7"/>
<evidence type="ECO:0000313" key="1">
    <source>
        <dbReference type="EMBL" id="QEF97744.1"/>
    </source>
</evidence>
<dbReference type="Proteomes" id="UP000321353">
    <property type="component" value="Chromosome"/>
</dbReference>
<reference evidence="1 2" key="1">
    <citation type="submission" date="2019-02" db="EMBL/GenBank/DDBJ databases">
        <title>Planctomycetal bacteria perform biofilm scaping via a novel small molecule.</title>
        <authorList>
            <person name="Jeske O."/>
            <person name="Boedeker C."/>
            <person name="Wiegand S."/>
            <person name="Breitling P."/>
            <person name="Kallscheuer N."/>
            <person name="Jogler M."/>
            <person name="Rohde M."/>
            <person name="Petersen J."/>
            <person name="Medema M.H."/>
            <person name="Surup F."/>
            <person name="Jogler C."/>
        </authorList>
    </citation>
    <scope>NUCLEOTIDE SEQUENCE [LARGE SCALE GENOMIC DNA]</scope>
    <source>
        <strain evidence="1 2">Mal15</strain>
    </source>
</reference>